<feature type="transmembrane region" description="Helical" evidence="1">
    <location>
        <begin position="127"/>
        <end position="147"/>
    </location>
</feature>
<dbReference type="EMBL" id="JAGGJB010000006">
    <property type="protein sequence ID" value="MDN7125318.1"/>
    <property type="molecule type" value="Genomic_DNA"/>
</dbReference>
<feature type="transmembrane region" description="Helical" evidence="1">
    <location>
        <begin position="211"/>
        <end position="230"/>
    </location>
</feature>
<dbReference type="EMBL" id="JAGGJC010000004">
    <property type="protein sequence ID" value="MDN7130077.1"/>
    <property type="molecule type" value="Genomic_DNA"/>
</dbReference>
<feature type="transmembrane region" description="Helical" evidence="1">
    <location>
        <begin position="74"/>
        <end position="91"/>
    </location>
</feature>
<evidence type="ECO:0000313" key="3">
    <source>
        <dbReference type="EMBL" id="MDN7130077.1"/>
    </source>
</evidence>
<comment type="caution">
    <text evidence="2">The sequence shown here is derived from an EMBL/GenBank/DDBJ whole genome shotgun (WGS) entry which is preliminary data.</text>
</comment>
<feature type="transmembrane region" description="Helical" evidence="1">
    <location>
        <begin position="154"/>
        <end position="174"/>
    </location>
</feature>
<dbReference type="Proteomes" id="UP001169492">
    <property type="component" value="Unassembled WGS sequence"/>
</dbReference>
<dbReference type="RefSeq" id="WP_301720849.1">
    <property type="nucleotide sequence ID" value="NZ_JAGGJB010000006.1"/>
</dbReference>
<dbReference type="AlphaFoldDB" id="A0AAW7R1Y3"/>
<reference evidence="4 5" key="1">
    <citation type="submission" date="2021-03" db="EMBL/GenBank/DDBJ databases">
        <title>Pseudidiomarina terrestris, a new bacterium isolated from saline soil.</title>
        <authorList>
            <person name="Galisteo C."/>
            <person name="De La Haba R."/>
            <person name="Sanchez-Porro C."/>
            <person name="Ventosa A."/>
        </authorList>
    </citation>
    <scope>NUCLEOTIDE SEQUENCE [LARGE SCALE GENOMIC DNA]</scope>
    <source>
        <strain evidence="2 5">1APP75-32.1</strain>
        <strain evidence="4">1APR75-15</strain>
        <strain evidence="3">1ASR75-15</strain>
    </source>
</reference>
<accession>A0AAW7R1Y3</accession>
<feature type="transmembrane region" description="Helical" evidence="1">
    <location>
        <begin position="51"/>
        <end position="68"/>
    </location>
</feature>
<protein>
    <recommendedName>
        <fullName evidence="6">DUF2157 domain-containing protein</fullName>
    </recommendedName>
</protein>
<evidence type="ECO:0000313" key="5">
    <source>
        <dbReference type="Proteomes" id="UP001169492"/>
    </source>
</evidence>
<feature type="transmembrane region" description="Helical" evidence="1">
    <location>
        <begin position="242"/>
        <end position="262"/>
    </location>
</feature>
<feature type="transmembrane region" description="Helical" evidence="1">
    <location>
        <begin position="180"/>
        <end position="199"/>
    </location>
</feature>
<sequence length="332" mass="36120">MYSDEDLNSAVNDGVLQEQDVTAFRNYMQKQRSTQFQDEEHFRLVNGFNDIFVVIAAVLALAALWTLGNIVAPWFGGALVAVASWLLAEYFTRNRHMALPSIVLLLSCLTGVFAGVLVTGLETWGDVAIVPIVACLLTAVVATLHWFRFRVPITLTALAAAGIGSVIMLGMWAFDFSEVATKIITLVSGLAVFSLALSWDRSDRKRQTRRSDVAFWLHLLAAPLIVHPIFVTLAQGDFSVGLTQAGLTIVLYVVLALVSLIIDRRALMVSALSYVIYVFSALLDSVGLVDISTAVIGLVIGSGLLLMSVFWHPLRGALMKFIPQGIAQQLPA</sequence>
<keyword evidence="4" id="KW-1185">Reference proteome</keyword>
<organism evidence="2 5">
    <name type="scientific">Pseudidiomarina terrestris</name>
    <dbReference type="NCBI Taxonomy" id="2820060"/>
    <lineage>
        <taxon>Bacteria</taxon>
        <taxon>Pseudomonadati</taxon>
        <taxon>Pseudomonadota</taxon>
        <taxon>Gammaproteobacteria</taxon>
        <taxon>Alteromonadales</taxon>
        <taxon>Idiomarinaceae</taxon>
        <taxon>Pseudidiomarina</taxon>
    </lineage>
</organism>
<evidence type="ECO:0000313" key="2">
    <source>
        <dbReference type="EMBL" id="MDN7125318.1"/>
    </source>
</evidence>
<gene>
    <name evidence="2" type="ORF">J6I90_10535</name>
    <name evidence="3" type="ORF">J6I92_09355</name>
</gene>
<evidence type="ECO:0000313" key="4">
    <source>
        <dbReference type="Proteomes" id="UP001169491"/>
    </source>
</evidence>
<keyword evidence="1" id="KW-1133">Transmembrane helix</keyword>
<feature type="transmembrane region" description="Helical" evidence="1">
    <location>
        <begin position="98"/>
        <end position="121"/>
    </location>
</feature>
<dbReference type="Proteomes" id="UP001169491">
    <property type="component" value="Unassembled WGS sequence"/>
</dbReference>
<feature type="transmembrane region" description="Helical" evidence="1">
    <location>
        <begin position="295"/>
        <end position="314"/>
    </location>
</feature>
<keyword evidence="1" id="KW-0812">Transmembrane</keyword>
<evidence type="ECO:0008006" key="6">
    <source>
        <dbReference type="Google" id="ProtNLM"/>
    </source>
</evidence>
<evidence type="ECO:0000256" key="1">
    <source>
        <dbReference type="SAM" id="Phobius"/>
    </source>
</evidence>
<name>A0AAW7R1Y3_9GAMM</name>
<proteinExistence type="predicted"/>
<feature type="transmembrane region" description="Helical" evidence="1">
    <location>
        <begin position="269"/>
        <end position="289"/>
    </location>
</feature>
<keyword evidence="1" id="KW-0472">Membrane</keyword>